<dbReference type="InterPro" id="IPR006638">
    <property type="entry name" value="Elp3/MiaA/NifB-like_rSAM"/>
</dbReference>
<dbReference type="InterPro" id="IPR002792">
    <property type="entry name" value="TRAM_dom"/>
</dbReference>
<dbReference type="NCBIfam" id="TIGR01574">
    <property type="entry name" value="miaB-methiolase"/>
    <property type="match status" value="1"/>
</dbReference>
<evidence type="ECO:0000313" key="12">
    <source>
        <dbReference type="Proteomes" id="UP000692954"/>
    </source>
</evidence>
<keyword evidence="4" id="KW-0949">S-adenosyl-L-methionine</keyword>
<evidence type="ECO:0000256" key="2">
    <source>
        <dbReference type="ARBA" id="ARBA00009815"/>
    </source>
</evidence>
<accession>A0A8S1LQD8</accession>
<keyword evidence="6" id="KW-0408">Iron</keyword>
<dbReference type="InterPro" id="IPR007197">
    <property type="entry name" value="rSAM"/>
</dbReference>
<feature type="domain" description="MTTase N-terminal" evidence="9">
    <location>
        <begin position="45"/>
        <end position="154"/>
    </location>
</feature>
<evidence type="ECO:0000256" key="7">
    <source>
        <dbReference type="ARBA" id="ARBA00023014"/>
    </source>
</evidence>
<dbReference type="AlphaFoldDB" id="A0A8S1LQD8"/>
<gene>
    <name evidence="11" type="ORF">PSON_ATCC_30995.1.T0270040</name>
</gene>
<dbReference type="GO" id="GO:0051539">
    <property type="term" value="F:4 iron, 4 sulfur cluster binding"/>
    <property type="evidence" value="ECO:0007669"/>
    <property type="project" value="UniProtKB-KW"/>
</dbReference>
<dbReference type="PROSITE" id="PS51449">
    <property type="entry name" value="MTTASE_N"/>
    <property type="match status" value="1"/>
</dbReference>
<dbReference type="GO" id="GO:0035597">
    <property type="term" value="F:tRNA-2-methylthio-N(6)-dimethylallyladenosine(37) synthase activity"/>
    <property type="evidence" value="ECO:0007669"/>
    <property type="project" value="TreeGrafter"/>
</dbReference>
<dbReference type="PROSITE" id="PS51918">
    <property type="entry name" value="RADICAL_SAM"/>
    <property type="match status" value="1"/>
</dbReference>
<keyword evidence="5" id="KW-0479">Metal-binding</keyword>
<dbReference type="FunFam" id="3.80.30.20:FF:000001">
    <property type="entry name" value="tRNA-2-methylthio-N(6)-dimethylallyladenosine synthase 2"/>
    <property type="match status" value="1"/>
</dbReference>
<dbReference type="SFLD" id="SFLDG01082">
    <property type="entry name" value="B12-binding_domain_containing"/>
    <property type="match status" value="1"/>
</dbReference>
<dbReference type="SFLD" id="SFLDS00029">
    <property type="entry name" value="Radical_SAM"/>
    <property type="match status" value="1"/>
</dbReference>
<dbReference type="PROSITE" id="PS01278">
    <property type="entry name" value="MTTASE_RADICAL"/>
    <property type="match status" value="1"/>
</dbReference>
<sequence length="504" mass="57663">MMRLLIKTFPKSLFSSSKRNLSDIPSLSEFMQQNTPQTHNTNNGPKFFIETYGCQMNTNDSQIVQSILSNEGYSNTTNIGEADIIFLNTCSIRANAEKKVFQRMSELKSQNKVLGILGCMAERLKQQLFTQGADIIVGPDSYKSLPNLLESFQLTRDKQINTELSQTETYDDILPINPTDSITTYVSIMRGCNNMCSFCVVPFTRGRERSRNPESILSEIQTLTQKGIKEITLLGQNVNSYFYHDENIQSQHENTVGFTELYKLRSGNGIRFDQLLNQIAITFPNIRIRFTSPHPKNFPKKVLEVIAKHPNICKNIHIPIQSGSDEILQKMRRNYTRRAIEDLCNEIRNSIPNVTLSTDVIVGFCDETEYDFQQTLSLMQSVQFENAFMFAYSMREKTHAYRNFQDNVPESVKLSRLEILIDQQHKIMNYKNSLDVGKKHIVLVEQVGNKPNQLKGRTDSNKTVVFQNLDNFYSIGDFVEVQIVSSGLKTLQANPINKCDINFN</sequence>
<keyword evidence="7" id="KW-0411">Iron-sulfur</keyword>
<dbReference type="PROSITE" id="PS50926">
    <property type="entry name" value="TRAM"/>
    <property type="match status" value="1"/>
</dbReference>
<feature type="domain" description="Radical SAM core" evidence="10">
    <location>
        <begin position="178"/>
        <end position="431"/>
    </location>
</feature>
<dbReference type="EMBL" id="CAJJDN010000027">
    <property type="protein sequence ID" value="CAD8070528.1"/>
    <property type="molecule type" value="Genomic_DNA"/>
</dbReference>
<evidence type="ECO:0000259" key="8">
    <source>
        <dbReference type="PROSITE" id="PS50926"/>
    </source>
</evidence>
<organism evidence="11 12">
    <name type="scientific">Paramecium sonneborni</name>
    <dbReference type="NCBI Taxonomy" id="65129"/>
    <lineage>
        <taxon>Eukaryota</taxon>
        <taxon>Sar</taxon>
        <taxon>Alveolata</taxon>
        <taxon>Ciliophora</taxon>
        <taxon>Intramacronucleata</taxon>
        <taxon>Oligohymenophorea</taxon>
        <taxon>Peniculida</taxon>
        <taxon>Parameciidae</taxon>
        <taxon>Paramecium</taxon>
    </lineage>
</organism>
<dbReference type="InterPro" id="IPR020612">
    <property type="entry name" value="Methylthiotransferase_CS"/>
</dbReference>
<feature type="domain" description="TRAM" evidence="8">
    <location>
        <begin position="433"/>
        <end position="497"/>
    </location>
</feature>
<evidence type="ECO:0000259" key="9">
    <source>
        <dbReference type="PROSITE" id="PS51449"/>
    </source>
</evidence>
<dbReference type="GO" id="GO:0046872">
    <property type="term" value="F:metal ion binding"/>
    <property type="evidence" value="ECO:0007669"/>
    <property type="project" value="UniProtKB-KW"/>
</dbReference>
<dbReference type="PANTHER" id="PTHR43020">
    <property type="entry name" value="CDK5 REGULATORY SUBUNIT-ASSOCIATED PROTEIN 1"/>
    <property type="match status" value="1"/>
</dbReference>
<name>A0A8S1LQD8_9CILI</name>
<dbReference type="FunFam" id="3.40.50.12160:FF:000003">
    <property type="entry name" value="CDK5 regulatory subunit-associated protein 1"/>
    <property type="match status" value="1"/>
</dbReference>
<dbReference type="Pfam" id="PF04055">
    <property type="entry name" value="Radical_SAM"/>
    <property type="match status" value="1"/>
</dbReference>
<dbReference type="InterPro" id="IPR006463">
    <property type="entry name" value="MiaB_methiolase"/>
</dbReference>
<evidence type="ECO:0000259" key="10">
    <source>
        <dbReference type="PROSITE" id="PS51918"/>
    </source>
</evidence>
<proteinExistence type="inferred from homology"/>
<evidence type="ECO:0000256" key="4">
    <source>
        <dbReference type="ARBA" id="ARBA00022691"/>
    </source>
</evidence>
<dbReference type="Pfam" id="PF01938">
    <property type="entry name" value="TRAM"/>
    <property type="match status" value="1"/>
</dbReference>
<keyword evidence="3" id="KW-0004">4Fe-4S</keyword>
<dbReference type="GO" id="GO:0005739">
    <property type="term" value="C:mitochondrion"/>
    <property type="evidence" value="ECO:0007669"/>
    <property type="project" value="TreeGrafter"/>
</dbReference>
<dbReference type="NCBIfam" id="TIGR00089">
    <property type="entry name" value="MiaB/RimO family radical SAM methylthiotransferase"/>
    <property type="match status" value="1"/>
</dbReference>
<dbReference type="PANTHER" id="PTHR43020:SF2">
    <property type="entry name" value="MITOCHONDRIAL TRNA METHYLTHIOTRANSFERASE CDK5RAP1"/>
    <property type="match status" value="1"/>
</dbReference>
<dbReference type="Pfam" id="PF00919">
    <property type="entry name" value="UPF0004"/>
    <property type="match status" value="1"/>
</dbReference>
<comment type="caution">
    <text evidence="11">The sequence shown here is derived from an EMBL/GenBank/DDBJ whole genome shotgun (WGS) entry which is preliminary data.</text>
</comment>
<dbReference type="GO" id="GO:0005829">
    <property type="term" value="C:cytosol"/>
    <property type="evidence" value="ECO:0007669"/>
    <property type="project" value="TreeGrafter"/>
</dbReference>
<evidence type="ECO:0000256" key="1">
    <source>
        <dbReference type="ARBA" id="ARBA00001966"/>
    </source>
</evidence>
<dbReference type="Proteomes" id="UP000692954">
    <property type="component" value="Unassembled WGS sequence"/>
</dbReference>
<keyword evidence="12" id="KW-1185">Reference proteome</keyword>
<reference evidence="11" key="1">
    <citation type="submission" date="2021-01" db="EMBL/GenBank/DDBJ databases">
        <authorList>
            <consortium name="Genoscope - CEA"/>
            <person name="William W."/>
        </authorList>
    </citation>
    <scope>NUCLEOTIDE SEQUENCE</scope>
</reference>
<evidence type="ECO:0000256" key="6">
    <source>
        <dbReference type="ARBA" id="ARBA00023004"/>
    </source>
</evidence>
<dbReference type="SFLD" id="SFLDF00273">
    <property type="entry name" value="(dimethylallyl)adenosine_tRNA"/>
    <property type="match status" value="1"/>
</dbReference>
<comment type="similarity">
    <text evidence="2">Belongs to the methylthiotransferase family. MiaB subfamily.</text>
</comment>
<dbReference type="InterPro" id="IPR005839">
    <property type="entry name" value="Methylthiotransferase"/>
</dbReference>
<evidence type="ECO:0000256" key="3">
    <source>
        <dbReference type="ARBA" id="ARBA00022485"/>
    </source>
</evidence>
<evidence type="ECO:0000256" key="5">
    <source>
        <dbReference type="ARBA" id="ARBA00022723"/>
    </source>
</evidence>
<dbReference type="SFLD" id="SFLDG01061">
    <property type="entry name" value="methylthiotransferase"/>
    <property type="match status" value="1"/>
</dbReference>
<protein>
    <submittedName>
        <fullName evidence="11">Uncharacterized protein</fullName>
    </submittedName>
</protein>
<dbReference type="OrthoDB" id="1730074at2759"/>
<dbReference type="SMART" id="SM00729">
    <property type="entry name" value="Elp3"/>
    <property type="match status" value="1"/>
</dbReference>
<dbReference type="SFLD" id="SFLDF00413">
    <property type="entry name" value="CDK5RAP1"/>
    <property type="match status" value="1"/>
</dbReference>
<evidence type="ECO:0000313" key="11">
    <source>
        <dbReference type="EMBL" id="CAD8070528.1"/>
    </source>
</evidence>
<comment type="cofactor">
    <cofactor evidence="1">
        <name>[4Fe-4S] cluster</name>
        <dbReference type="ChEBI" id="CHEBI:49883"/>
    </cofactor>
</comment>
<dbReference type="InterPro" id="IPR013848">
    <property type="entry name" value="Methylthiotransferase_N"/>
</dbReference>